<dbReference type="OrthoDB" id="10501770at2759"/>
<protein>
    <submittedName>
        <fullName evidence="2">Uncharacterized protein</fullName>
    </submittedName>
</protein>
<dbReference type="AlphaFoldDB" id="M5FZ69"/>
<reference evidence="2 3" key="1">
    <citation type="journal article" date="2012" name="Science">
        <title>The Paleozoic origin of enzymatic lignin decomposition reconstructed from 31 fungal genomes.</title>
        <authorList>
            <person name="Floudas D."/>
            <person name="Binder M."/>
            <person name="Riley R."/>
            <person name="Barry K."/>
            <person name="Blanchette R.A."/>
            <person name="Henrissat B."/>
            <person name="Martinez A.T."/>
            <person name="Otillar R."/>
            <person name="Spatafora J.W."/>
            <person name="Yadav J.S."/>
            <person name="Aerts A."/>
            <person name="Benoit I."/>
            <person name="Boyd A."/>
            <person name="Carlson A."/>
            <person name="Copeland A."/>
            <person name="Coutinho P.M."/>
            <person name="de Vries R.P."/>
            <person name="Ferreira P."/>
            <person name="Findley K."/>
            <person name="Foster B."/>
            <person name="Gaskell J."/>
            <person name="Glotzer D."/>
            <person name="Gorecki P."/>
            <person name="Heitman J."/>
            <person name="Hesse C."/>
            <person name="Hori C."/>
            <person name="Igarashi K."/>
            <person name="Jurgens J.A."/>
            <person name="Kallen N."/>
            <person name="Kersten P."/>
            <person name="Kohler A."/>
            <person name="Kuees U."/>
            <person name="Kumar T.K.A."/>
            <person name="Kuo A."/>
            <person name="LaButti K."/>
            <person name="Larrondo L.F."/>
            <person name="Lindquist E."/>
            <person name="Ling A."/>
            <person name="Lombard V."/>
            <person name="Lucas S."/>
            <person name="Lundell T."/>
            <person name="Martin R."/>
            <person name="McLaughlin D.J."/>
            <person name="Morgenstern I."/>
            <person name="Morin E."/>
            <person name="Murat C."/>
            <person name="Nagy L.G."/>
            <person name="Nolan M."/>
            <person name="Ohm R.A."/>
            <person name="Patyshakuliyeva A."/>
            <person name="Rokas A."/>
            <person name="Ruiz-Duenas F.J."/>
            <person name="Sabat G."/>
            <person name="Salamov A."/>
            <person name="Samejima M."/>
            <person name="Schmutz J."/>
            <person name="Slot J.C."/>
            <person name="St John F."/>
            <person name="Stenlid J."/>
            <person name="Sun H."/>
            <person name="Sun S."/>
            <person name="Syed K."/>
            <person name="Tsang A."/>
            <person name="Wiebenga A."/>
            <person name="Young D."/>
            <person name="Pisabarro A."/>
            <person name="Eastwood D.C."/>
            <person name="Martin F."/>
            <person name="Cullen D."/>
            <person name="Grigoriev I.V."/>
            <person name="Hibbett D.S."/>
        </authorList>
    </citation>
    <scope>NUCLEOTIDE SEQUENCE [LARGE SCALE GENOMIC DNA]</scope>
    <source>
        <strain evidence="2 3">DJM-731 SS1</strain>
    </source>
</reference>
<dbReference type="HOGENOM" id="CLU_2527407_0_0_1"/>
<gene>
    <name evidence="2" type="ORF">DACRYDRAFT_22930</name>
</gene>
<feature type="region of interest" description="Disordered" evidence="1">
    <location>
        <begin position="1"/>
        <end position="37"/>
    </location>
</feature>
<name>M5FZ69_DACPD</name>
<dbReference type="Proteomes" id="UP000030653">
    <property type="component" value="Unassembled WGS sequence"/>
</dbReference>
<proteinExistence type="predicted"/>
<feature type="compositionally biased region" description="Low complexity" evidence="1">
    <location>
        <begin position="1"/>
        <end position="25"/>
    </location>
</feature>
<keyword evidence="3" id="KW-1185">Reference proteome</keyword>
<sequence>MSTPASSSQLTPTSSTPVAAPVAAPGRVPPQYQPPPRKTLFERFKHWATSGPYRERKRYTQDFPGSDGPEEDVRQDFPGAAGNS</sequence>
<evidence type="ECO:0000313" key="3">
    <source>
        <dbReference type="Proteomes" id="UP000030653"/>
    </source>
</evidence>
<dbReference type="GeneID" id="63688082"/>
<feature type="region of interest" description="Disordered" evidence="1">
    <location>
        <begin position="50"/>
        <end position="84"/>
    </location>
</feature>
<evidence type="ECO:0000256" key="1">
    <source>
        <dbReference type="SAM" id="MobiDB-lite"/>
    </source>
</evidence>
<feature type="compositionally biased region" description="Pro residues" evidence="1">
    <location>
        <begin position="27"/>
        <end position="37"/>
    </location>
</feature>
<evidence type="ECO:0000313" key="2">
    <source>
        <dbReference type="EMBL" id="EJU01170.1"/>
    </source>
</evidence>
<organism evidence="2 3">
    <name type="scientific">Dacryopinax primogenitus (strain DJM 731)</name>
    <name type="common">Brown rot fungus</name>
    <dbReference type="NCBI Taxonomy" id="1858805"/>
    <lineage>
        <taxon>Eukaryota</taxon>
        <taxon>Fungi</taxon>
        <taxon>Dikarya</taxon>
        <taxon>Basidiomycota</taxon>
        <taxon>Agaricomycotina</taxon>
        <taxon>Dacrymycetes</taxon>
        <taxon>Dacrymycetales</taxon>
        <taxon>Dacrymycetaceae</taxon>
        <taxon>Dacryopinax</taxon>
    </lineage>
</organism>
<accession>M5FZ69</accession>
<dbReference type="EMBL" id="JH795865">
    <property type="protein sequence ID" value="EJU01170.1"/>
    <property type="molecule type" value="Genomic_DNA"/>
</dbReference>
<dbReference type="RefSeq" id="XP_040628067.1">
    <property type="nucleotide sequence ID" value="XM_040773020.1"/>
</dbReference>